<feature type="compositionally biased region" description="Basic and acidic residues" evidence="1">
    <location>
        <begin position="601"/>
        <end position="615"/>
    </location>
</feature>
<evidence type="ECO:0000256" key="1">
    <source>
        <dbReference type="SAM" id="MobiDB-lite"/>
    </source>
</evidence>
<name>A0A2Z7A5N0_9LAMI</name>
<protein>
    <submittedName>
        <fullName evidence="2">Uncharacterized protein</fullName>
    </submittedName>
</protein>
<evidence type="ECO:0000313" key="2">
    <source>
        <dbReference type="EMBL" id="KZV16878.1"/>
    </source>
</evidence>
<evidence type="ECO:0000313" key="3">
    <source>
        <dbReference type="Proteomes" id="UP000250235"/>
    </source>
</evidence>
<keyword evidence="3" id="KW-1185">Reference proteome</keyword>
<sequence>MEHIGMTSMFKSLEDTGLKGFFKGTTSVFENVVTEYFLNAKVVAGTIVSVVCNKNLAITEDVFSTTFQLPTEGMTIFEDIPKDTVAEKLVDFLQLMCSSRHQARKAGSKNAPADPSYEELDLDSRPQGGRKKQGGTKRKQRVESSDSESTISLPLKNLAKKKRTQRPRTQQKSTTDKEGNERTDSDQDVQWGGDDRYEDNLEYDTQMDHGGLNEIAFTIAQDDQEEPTCGCPEGETFEIADWVDNVERTEKETDNVERAIVIRSGHELPAQLTMTYTGQSIFAPIQIREINWVTHFVPKIAPSNKGKGTLEDVSRSNPVEEHCQLVLNTTWEDVSNQMTDFDTWMHPRTAVKLRDIPSFEELTHVEDKFLLLAETKVSELLQRRMLLVYKLYELKVQELYDEHLANFQLDFPSVNHDYLCIRFLHKELVSTQRSKHLDHDNKHQAHGKRDNVQQTFFTKEHQHQGSIDNPTQLEDPSVNIAYNANYLGPDPTSEDNNADHQGPNPSLLQMVAFTADSKEDTRLSFLDSSEYSHTGSQRMIHAKLVEHLKRVGNAKKGEGGQSRPVDGSNRPGGEGLSGQSSICGRGPSPRGRRGPSPGRYRPGDHSERFKYSKWF</sequence>
<proteinExistence type="predicted"/>
<feature type="compositionally biased region" description="Basic and acidic residues" evidence="1">
    <location>
        <begin position="174"/>
        <end position="185"/>
    </location>
</feature>
<feature type="region of interest" description="Disordered" evidence="1">
    <location>
        <begin position="103"/>
        <end position="197"/>
    </location>
</feature>
<feature type="compositionally biased region" description="Basic residues" evidence="1">
    <location>
        <begin position="128"/>
        <end position="140"/>
    </location>
</feature>
<gene>
    <name evidence="2" type="ORF">F511_21087</name>
</gene>
<dbReference type="EMBL" id="KV018520">
    <property type="protein sequence ID" value="KZV16878.1"/>
    <property type="molecule type" value="Genomic_DNA"/>
</dbReference>
<feature type="region of interest" description="Disordered" evidence="1">
    <location>
        <begin position="483"/>
        <end position="505"/>
    </location>
</feature>
<reference evidence="2 3" key="1">
    <citation type="journal article" date="2015" name="Proc. Natl. Acad. Sci. U.S.A.">
        <title>The resurrection genome of Boea hygrometrica: A blueprint for survival of dehydration.</title>
        <authorList>
            <person name="Xiao L."/>
            <person name="Yang G."/>
            <person name="Zhang L."/>
            <person name="Yang X."/>
            <person name="Zhao S."/>
            <person name="Ji Z."/>
            <person name="Zhou Q."/>
            <person name="Hu M."/>
            <person name="Wang Y."/>
            <person name="Chen M."/>
            <person name="Xu Y."/>
            <person name="Jin H."/>
            <person name="Xiao X."/>
            <person name="Hu G."/>
            <person name="Bao F."/>
            <person name="Hu Y."/>
            <person name="Wan P."/>
            <person name="Li L."/>
            <person name="Deng X."/>
            <person name="Kuang T."/>
            <person name="Xiang C."/>
            <person name="Zhu J.K."/>
            <person name="Oliver M.J."/>
            <person name="He Y."/>
        </authorList>
    </citation>
    <scope>NUCLEOTIDE SEQUENCE [LARGE SCALE GENOMIC DNA]</scope>
    <source>
        <strain evidence="3">cv. XS01</strain>
    </source>
</reference>
<dbReference type="Proteomes" id="UP000250235">
    <property type="component" value="Unassembled WGS sequence"/>
</dbReference>
<dbReference type="AlphaFoldDB" id="A0A2Z7A5N0"/>
<feature type="compositionally biased region" description="Low complexity" evidence="1">
    <location>
        <begin position="584"/>
        <end position="600"/>
    </location>
</feature>
<feature type="region of interest" description="Disordered" evidence="1">
    <location>
        <begin position="552"/>
        <end position="615"/>
    </location>
</feature>
<accession>A0A2Z7A5N0</accession>
<organism evidence="2 3">
    <name type="scientific">Dorcoceras hygrometricum</name>
    <dbReference type="NCBI Taxonomy" id="472368"/>
    <lineage>
        <taxon>Eukaryota</taxon>
        <taxon>Viridiplantae</taxon>
        <taxon>Streptophyta</taxon>
        <taxon>Embryophyta</taxon>
        <taxon>Tracheophyta</taxon>
        <taxon>Spermatophyta</taxon>
        <taxon>Magnoliopsida</taxon>
        <taxon>eudicotyledons</taxon>
        <taxon>Gunneridae</taxon>
        <taxon>Pentapetalae</taxon>
        <taxon>asterids</taxon>
        <taxon>lamiids</taxon>
        <taxon>Lamiales</taxon>
        <taxon>Gesneriaceae</taxon>
        <taxon>Didymocarpoideae</taxon>
        <taxon>Trichosporeae</taxon>
        <taxon>Loxocarpinae</taxon>
        <taxon>Dorcoceras</taxon>
    </lineage>
</organism>